<dbReference type="EMBL" id="HBIJ01008782">
    <property type="protein sequence ID" value="CAE0365453.1"/>
    <property type="molecule type" value="Transcribed_RNA"/>
</dbReference>
<evidence type="ECO:0000313" key="3">
    <source>
        <dbReference type="EMBL" id="CAE0365453.1"/>
    </source>
</evidence>
<proteinExistence type="predicted"/>
<protein>
    <recommendedName>
        <fullName evidence="2">Spore protein YkvP/CgeB glycosyl transferase-like domain-containing protein</fullName>
    </recommendedName>
</protein>
<feature type="domain" description="Spore protein YkvP/CgeB glycosyl transferase-like" evidence="2">
    <location>
        <begin position="284"/>
        <end position="402"/>
    </location>
</feature>
<dbReference type="AlphaFoldDB" id="A0A7S3NK26"/>
<accession>A0A7S3NK26</accession>
<gene>
    <name evidence="3" type="ORF">ALAG00032_LOCUS6196</name>
</gene>
<evidence type="ECO:0000256" key="1">
    <source>
        <dbReference type="SAM" id="MobiDB-lite"/>
    </source>
</evidence>
<organism evidence="3">
    <name type="scientific">Aureoumbra lagunensis</name>
    <dbReference type="NCBI Taxonomy" id="44058"/>
    <lineage>
        <taxon>Eukaryota</taxon>
        <taxon>Sar</taxon>
        <taxon>Stramenopiles</taxon>
        <taxon>Ochrophyta</taxon>
        <taxon>Pelagophyceae</taxon>
        <taxon>Pelagomonadales</taxon>
        <taxon>Aureoumbra</taxon>
    </lineage>
</organism>
<reference evidence="3" key="1">
    <citation type="submission" date="2021-01" db="EMBL/GenBank/DDBJ databases">
        <authorList>
            <person name="Corre E."/>
            <person name="Pelletier E."/>
            <person name="Niang G."/>
            <person name="Scheremetjew M."/>
            <person name="Finn R."/>
            <person name="Kale V."/>
            <person name="Holt S."/>
            <person name="Cochrane G."/>
            <person name="Meng A."/>
            <person name="Brown T."/>
            <person name="Cohen L."/>
        </authorList>
    </citation>
    <scope>NUCLEOTIDE SEQUENCE</scope>
    <source>
        <strain evidence="3">CCMP1510</strain>
    </source>
</reference>
<feature type="region of interest" description="Disordered" evidence="1">
    <location>
        <begin position="429"/>
        <end position="450"/>
    </location>
</feature>
<dbReference type="Pfam" id="PF13524">
    <property type="entry name" value="Glyco_trans_1_2"/>
    <property type="match status" value="1"/>
</dbReference>
<sequence>MRLKRKRLKALLVFLFVCFYGRLLKNNLFSSFSTRTTEIRLIQQAQEKEENTYSTLEIGCRGVECCIEREENGIVKCFVAKIEVRHNVSLQLWDDRSNGSWRLRYQLSEAVRTHPFLRWTQVGESADIILWLPSLAASPPSNLSLIDARHKLVILDEHDLPAPKGLRRVSNGYLAFFKRSFAVKRDGRLLDSQGSLYSLEPLPVVPFYSQYTNYRFFAFQYALSDAYLGKNFQVPTLWSHREYHIVCTLRVGRGQFQARARVLNWTRQAMLSDETLTGYAGEFDKGSRLDINLEYFELMRKAKIVVTTQPGEWDGDYRSMEAFSSGALVFADVALTHAPSPYPFVPGSHYIQFDPIQGNRNDFLQKLRYYLDRPQLAERIAANGFEHALKYHRSISRLDWILRSAFAEDIRGRALYSYNETARTIRDNTPRIIHGSKNNGRQGQKESEKKEVLDVAAISSLRIPLDRRYKQK</sequence>
<dbReference type="InterPro" id="IPR055259">
    <property type="entry name" value="YkvP/CgeB_Glyco_trans-like"/>
</dbReference>
<name>A0A7S3NK26_9STRA</name>
<evidence type="ECO:0000259" key="2">
    <source>
        <dbReference type="Pfam" id="PF13524"/>
    </source>
</evidence>